<evidence type="ECO:0000313" key="11">
    <source>
        <dbReference type="EMBL" id="CAD7643553.1"/>
    </source>
</evidence>
<evidence type="ECO:0000259" key="8">
    <source>
        <dbReference type="PROSITE" id="PS50054"/>
    </source>
</evidence>
<dbReference type="Gene3D" id="3.90.190.10">
    <property type="entry name" value="Protein tyrosine phosphatase superfamily"/>
    <property type="match status" value="1"/>
</dbReference>
<feature type="transmembrane region" description="Helical" evidence="7">
    <location>
        <begin position="21"/>
        <end position="41"/>
    </location>
</feature>
<evidence type="ECO:0000259" key="10">
    <source>
        <dbReference type="PROSITE" id="PS50206"/>
    </source>
</evidence>
<dbReference type="SMART" id="SM00195">
    <property type="entry name" value="DSPc"/>
    <property type="match status" value="1"/>
</dbReference>
<dbReference type="AlphaFoldDB" id="A0A7R9LKV0"/>
<dbReference type="SUPFAM" id="SSF52821">
    <property type="entry name" value="Rhodanese/Cell cycle control phosphatase"/>
    <property type="match status" value="1"/>
</dbReference>
<dbReference type="CDD" id="cd14565">
    <property type="entry name" value="DSP_MKP_classI"/>
    <property type="match status" value="1"/>
</dbReference>
<dbReference type="PRINTS" id="PR01908">
    <property type="entry name" value="ADSPHPHTASE"/>
</dbReference>
<dbReference type="InterPro" id="IPR008343">
    <property type="entry name" value="MKP"/>
</dbReference>
<dbReference type="InterPro" id="IPR000340">
    <property type="entry name" value="Dual-sp_phosphatase_cat-dom"/>
</dbReference>
<proteinExistence type="inferred from homology"/>
<dbReference type="EMBL" id="OC916221">
    <property type="protein sequence ID" value="CAD7643553.1"/>
    <property type="molecule type" value="Genomic_DNA"/>
</dbReference>
<feature type="domain" description="Rhodanese" evidence="10">
    <location>
        <begin position="207"/>
        <end position="262"/>
    </location>
</feature>
<comment type="subcellular location">
    <subcellularLocation>
        <location evidence="1">Endoplasmic reticulum-Golgi intermediate compartment membrane</location>
        <topology evidence="1">Multi-pass membrane protein</topology>
    </subcellularLocation>
</comment>
<dbReference type="Pfam" id="PF00782">
    <property type="entry name" value="DSPc"/>
    <property type="match status" value="1"/>
</dbReference>
<comment type="similarity">
    <text evidence="2">Belongs to the ERGIC family.</text>
</comment>
<dbReference type="PROSITE" id="PS50056">
    <property type="entry name" value="TYR_PHOSPHATASE_2"/>
    <property type="match status" value="1"/>
</dbReference>
<dbReference type="PROSITE" id="PS50206">
    <property type="entry name" value="RHODANESE_3"/>
    <property type="match status" value="1"/>
</dbReference>
<dbReference type="FunFam" id="3.90.190.10:FF:000066">
    <property type="entry name" value="Dual specificity protein phosphatase 1"/>
    <property type="match status" value="1"/>
</dbReference>
<protein>
    <recommendedName>
        <fullName evidence="4">protein-tyrosine-phosphatase</fullName>
        <ecNumber evidence="4">3.1.3.48</ecNumber>
    </recommendedName>
</protein>
<evidence type="ECO:0000256" key="7">
    <source>
        <dbReference type="SAM" id="Phobius"/>
    </source>
</evidence>
<dbReference type="InterPro" id="IPR001763">
    <property type="entry name" value="Rhodanese-like_dom"/>
</dbReference>
<comment type="similarity">
    <text evidence="3">Belongs to the protein-tyrosine phosphatase family. Non-receptor class dual specificity subfamily.</text>
</comment>
<dbReference type="CDD" id="cd01446">
    <property type="entry name" value="DSP_MapKP"/>
    <property type="match status" value="1"/>
</dbReference>
<dbReference type="PROSITE" id="PS50054">
    <property type="entry name" value="TYR_PHOSPHATASE_DUAL"/>
    <property type="match status" value="1"/>
</dbReference>
<feature type="domain" description="Tyrosine-protein phosphatase" evidence="8">
    <location>
        <begin position="369"/>
        <end position="510"/>
    </location>
</feature>
<dbReference type="PRINTS" id="PR01764">
    <property type="entry name" value="MAPKPHPHTASE"/>
</dbReference>
<evidence type="ECO:0000256" key="6">
    <source>
        <dbReference type="ARBA" id="ARBA00022912"/>
    </source>
</evidence>
<evidence type="ECO:0000256" key="4">
    <source>
        <dbReference type="ARBA" id="ARBA00013064"/>
    </source>
</evidence>
<name>A0A7R9LKV0_9ACAR</name>
<dbReference type="Gene3D" id="3.40.250.10">
    <property type="entry name" value="Rhodanese-like domain"/>
    <property type="match status" value="1"/>
</dbReference>
<dbReference type="Proteomes" id="UP000728032">
    <property type="component" value="Unassembled WGS sequence"/>
</dbReference>
<dbReference type="PANTHER" id="PTHR10159">
    <property type="entry name" value="DUAL SPECIFICITY PROTEIN PHOSPHATASE"/>
    <property type="match status" value="1"/>
</dbReference>
<dbReference type="Pfam" id="PF07970">
    <property type="entry name" value="COPIIcoated_ERV"/>
    <property type="match status" value="1"/>
</dbReference>
<evidence type="ECO:0000313" key="12">
    <source>
        <dbReference type="Proteomes" id="UP000728032"/>
    </source>
</evidence>
<dbReference type="InterPro" id="IPR016130">
    <property type="entry name" value="Tyr_Pase_AS"/>
</dbReference>
<sequence>MSFDVRRFDVYRKVPKDLTQATVTGAVISICCLLLIAFLFISELFDFISTQITSELFVDNVGESDKIAVRLNISLPKLSCVVVGLDIQDENGRHEVGFVDNTDKIVINDGIGCRFEGSFKINRVAGNFHVSTHSAKQQPDHIDMTHVIHEVSFGDPMDAFDINANFNPLKQMDKTGAQSQESHDGLIPISCEHVRQLLDVMLTSDGNGSNVLIVDCRPFLIHNDSHIVQSINIHCPAIIRRRTGNRLPLKTIIPDQQIRDRLFTHFYYPIVLYEETDLASESIGSYVANCLQQEVGLKSVHFLEGSSVPNPLSTSSSSNISSRSPIGNHSHTWPMKSTPKGFLTPRTPKNNNLNVDMVAPLSFGNDQAEPVEILPYLYLGSEYHASCKPMLKNLGITALLNVSHTCPNHFVDCFIYKSIPIEDSKSEDISIWFSEAIDFIDSVKNANGKVLIHCHAGISRSATICMAYLMATKRIRMEEAYEYVKSKRKIISPNFNFMGQLLGFETQVFSPTNPCRERQQLLVEPLSPLLCRISSSCGVAHNEEMTPGDKYRGSSAPSSPSRMRSECERLVFDFTQVPINTMNSQITTSISNTSLKSSQLLDSPIRT</sequence>
<dbReference type="GO" id="GO:0001706">
    <property type="term" value="P:endoderm formation"/>
    <property type="evidence" value="ECO:0007669"/>
    <property type="project" value="TreeGrafter"/>
</dbReference>
<keyword evidence="7" id="KW-0472">Membrane</keyword>
<dbReference type="OrthoDB" id="165342at2759"/>
<dbReference type="PROSITE" id="PS00383">
    <property type="entry name" value="TYR_PHOSPHATASE_1"/>
    <property type="match status" value="1"/>
</dbReference>
<evidence type="ECO:0000256" key="1">
    <source>
        <dbReference type="ARBA" id="ARBA00004457"/>
    </source>
</evidence>
<dbReference type="GO" id="GO:0043409">
    <property type="term" value="P:negative regulation of MAPK cascade"/>
    <property type="evidence" value="ECO:0007669"/>
    <property type="project" value="TreeGrafter"/>
</dbReference>
<keyword evidence="6" id="KW-0904">Protein phosphatase</keyword>
<dbReference type="InterPro" id="IPR020422">
    <property type="entry name" value="TYR_PHOSPHATASE_DUAL_dom"/>
</dbReference>
<evidence type="ECO:0000256" key="3">
    <source>
        <dbReference type="ARBA" id="ARBA00008601"/>
    </source>
</evidence>
<dbReference type="SUPFAM" id="SSF52799">
    <property type="entry name" value="(Phosphotyrosine protein) phosphatases II"/>
    <property type="match status" value="1"/>
</dbReference>
<dbReference type="GO" id="GO:0004725">
    <property type="term" value="F:protein tyrosine phosphatase activity"/>
    <property type="evidence" value="ECO:0007669"/>
    <property type="project" value="UniProtKB-EC"/>
</dbReference>
<feature type="domain" description="Tyrosine specific protein phosphatases" evidence="9">
    <location>
        <begin position="437"/>
        <end position="488"/>
    </location>
</feature>
<dbReference type="GO" id="GO:0005634">
    <property type="term" value="C:nucleus"/>
    <property type="evidence" value="ECO:0007669"/>
    <property type="project" value="TreeGrafter"/>
</dbReference>
<dbReference type="Pfam" id="PF00581">
    <property type="entry name" value="Rhodanese"/>
    <property type="match status" value="1"/>
</dbReference>
<evidence type="ECO:0000259" key="9">
    <source>
        <dbReference type="PROSITE" id="PS50056"/>
    </source>
</evidence>
<dbReference type="EC" id="3.1.3.48" evidence="4"/>
<keyword evidence="7" id="KW-1133">Transmembrane helix</keyword>
<dbReference type="GO" id="GO:0033116">
    <property type="term" value="C:endoplasmic reticulum-Golgi intermediate compartment membrane"/>
    <property type="evidence" value="ECO:0007669"/>
    <property type="project" value="UniProtKB-SubCell"/>
</dbReference>
<evidence type="ECO:0000256" key="2">
    <source>
        <dbReference type="ARBA" id="ARBA00005648"/>
    </source>
</evidence>
<dbReference type="InterPro" id="IPR012936">
    <property type="entry name" value="Erv_C"/>
</dbReference>
<organism evidence="11">
    <name type="scientific">Oppiella nova</name>
    <dbReference type="NCBI Taxonomy" id="334625"/>
    <lineage>
        <taxon>Eukaryota</taxon>
        <taxon>Metazoa</taxon>
        <taxon>Ecdysozoa</taxon>
        <taxon>Arthropoda</taxon>
        <taxon>Chelicerata</taxon>
        <taxon>Arachnida</taxon>
        <taxon>Acari</taxon>
        <taxon>Acariformes</taxon>
        <taxon>Sarcoptiformes</taxon>
        <taxon>Oribatida</taxon>
        <taxon>Brachypylina</taxon>
        <taxon>Oppioidea</taxon>
        <taxon>Oppiidae</taxon>
        <taxon>Oppiella</taxon>
    </lineage>
</organism>
<evidence type="ECO:0000256" key="5">
    <source>
        <dbReference type="ARBA" id="ARBA00022801"/>
    </source>
</evidence>
<dbReference type="EMBL" id="CAJPVJ010001396">
    <property type="protein sequence ID" value="CAG2164647.1"/>
    <property type="molecule type" value="Genomic_DNA"/>
</dbReference>
<dbReference type="InterPro" id="IPR039542">
    <property type="entry name" value="Erv_N"/>
</dbReference>
<dbReference type="Pfam" id="PF13850">
    <property type="entry name" value="ERGIC_N"/>
    <property type="match status" value="1"/>
</dbReference>
<dbReference type="InterPro" id="IPR036873">
    <property type="entry name" value="Rhodanese-like_dom_sf"/>
</dbReference>
<reference evidence="11" key="1">
    <citation type="submission" date="2020-11" db="EMBL/GenBank/DDBJ databases">
        <authorList>
            <person name="Tran Van P."/>
        </authorList>
    </citation>
    <scope>NUCLEOTIDE SEQUENCE</scope>
</reference>
<dbReference type="GO" id="GO:0017017">
    <property type="term" value="F:MAP kinase tyrosine/serine/threonine phosphatase activity"/>
    <property type="evidence" value="ECO:0007669"/>
    <property type="project" value="InterPro"/>
</dbReference>
<gene>
    <name evidence="11" type="ORF">ONB1V03_LOCUS4197</name>
</gene>
<accession>A0A7R9LKV0</accession>
<keyword evidence="5" id="KW-0378">Hydrolase</keyword>
<keyword evidence="7" id="KW-0812">Transmembrane</keyword>
<dbReference type="PANTHER" id="PTHR10159:SF530">
    <property type="entry name" value="DUAL SPECIFICITY PROTEIN PHOSPHATASE DDB_G0271350-RELATED"/>
    <property type="match status" value="1"/>
</dbReference>
<dbReference type="InterPro" id="IPR000387">
    <property type="entry name" value="Tyr_Pase_dom"/>
</dbReference>
<dbReference type="InterPro" id="IPR029021">
    <property type="entry name" value="Prot-tyrosine_phosphatase-like"/>
</dbReference>
<keyword evidence="12" id="KW-1185">Reference proteome</keyword>